<sequence length="54" mass="6358">TLEIRIECESLKSKELLRTSTSSVSEMNKPTGQWLKKVFLTMIFPKAFWEREIP</sequence>
<reference evidence="1" key="1">
    <citation type="journal article" date="2014" name="Front. Microbiol.">
        <title>High frequency of phylogenetically diverse reductive dehalogenase-homologous genes in deep subseafloor sedimentary metagenomes.</title>
        <authorList>
            <person name="Kawai M."/>
            <person name="Futagami T."/>
            <person name="Toyoda A."/>
            <person name="Takaki Y."/>
            <person name="Nishi S."/>
            <person name="Hori S."/>
            <person name="Arai W."/>
            <person name="Tsubouchi T."/>
            <person name="Morono Y."/>
            <person name="Uchiyama I."/>
            <person name="Ito T."/>
            <person name="Fujiyama A."/>
            <person name="Inagaki F."/>
            <person name="Takami H."/>
        </authorList>
    </citation>
    <scope>NUCLEOTIDE SEQUENCE</scope>
    <source>
        <strain evidence="1">Expedition CK06-06</strain>
    </source>
</reference>
<feature type="non-terminal residue" evidence="1">
    <location>
        <position position="1"/>
    </location>
</feature>
<evidence type="ECO:0000313" key="1">
    <source>
        <dbReference type="EMBL" id="GAH44172.1"/>
    </source>
</evidence>
<comment type="caution">
    <text evidence="1">The sequence shown here is derived from an EMBL/GenBank/DDBJ whole genome shotgun (WGS) entry which is preliminary data.</text>
</comment>
<gene>
    <name evidence="1" type="ORF">S03H2_21365</name>
</gene>
<accession>X1FGT5</accession>
<dbReference type="AlphaFoldDB" id="X1FGT5"/>
<proteinExistence type="predicted"/>
<organism evidence="1">
    <name type="scientific">marine sediment metagenome</name>
    <dbReference type="NCBI Taxonomy" id="412755"/>
    <lineage>
        <taxon>unclassified sequences</taxon>
        <taxon>metagenomes</taxon>
        <taxon>ecological metagenomes</taxon>
    </lineage>
</organism>
<name>X1FGT5_9ZZZZ</name>
<protein>
    <submittedName>
        <fullName evidence="1">Uncharacterized protein</fullName>
    </submittedName>
</protein>
<dbReference type="EMBL" id="BARU01011362">
    <property type="protein sequence ID" value="GAH44172.1"/>
    <property type="molecule type" value="Genomic_DNA"/>
</dbReference>